<dbReference type="SUPFAM" id="SSF51197">
    <property type="entry name" value="Clavaminate synthase-like"/>
    <property type="match status" value="1"/>
</dbReference>
<keyword evidence="1" id="KW-0560">Oxidoreductase</keyword>
<dbReference type="InterPro" id="IPR038732">
    <property type="entry name" value="HpyO/CreE_NAD-binding"/>
</dbReference>
<proteinExistence type="predicted"/>
<reference evidence="3 4" key="1">
    <citation type="submission" date="2021-03" db="EMBL/GenBank/DDBJ databases">
        <title>Sequencing the genomes of 1000 actinobacteria strains.</title>
        <authorList>
            <person name="Klenk H.-P."/>
        </authorList>
    </citation>
    <scope>NUCLEOTIDE SEQUENCE [LARGE SCALE GENOMIC DNA]</scope>
    <source>
        <strain evidence="3 4">DSM 44580</strain>
    </source>
</reference>
<dbReference type="SUPFAM" id="SSF51905">
    <property type="entry name" value="FAD/NAD(P)-binding domain"/>
    <property type="match status" value="1"/>
</dbReference>
<dbReference type="RefSeq" id="WP_086788831.1">
    <property type="nucleotide sequence ID" value="NZ_JAGIOO010000001.1"/>
</dbReference>
<dbReference type="InterPro" id="IPR042098">
    <property type="entry name" value="TauD-like_sf"/>
</dbReference>
<dbReference type="InterPro" id="IPR036188">
    <property type="entry name" value="FAD/NAD-bd_sf"/>
</dbReference>
<dbReference type="Pfam" id="PF13454">
    <property type="entry name" value="NAD_binding_9"/>
    <property type="match status" value="1"/>
</dbReference>
<dbReference type="PANTHER" id="PTHR40254">
    <property type="entry name" value="BLR0577 PROTEIN"/>
    <property type="match status" value="1"/>
</dbReference>
<evidence type="ECO:0000313" key="3">
    <source>
        <dbReference type="EMBL" id="MBP2478023.1"/>
    </source>
</evidence>
<accession>A0ABS5AN81</accession>
<keyword evidence="4" id="KW-1185">Reference proteome</keyword>
<gene>
    <name evidence="3" type="ORF">JOF53_006895</name>
</gene>
<dbReference type="PANTHER" id="PTHR40254:SF1">
    <property type="entry name" value="BLR0577 PROTEIN"/>
    <property type="match status" value="1"/>
</dbReference>
<dbReference type="Gene3D" id="3.60.130.10">
    <property type="entry name" value="Clavaminate synthase-like"/>
    <property type="match status" value="1"/>
</dbReference>
<dbReference type="Gene3D" id="3.50.50.60">
    <property type="entry name" value="FAD/NAD(P)-binding domain"/>
    <property type="match status" value="1"/>
</dbReference>
<name>A0ABS5AN81_9PSEU</name>
<organism evidence="3 4">
    <name type="scientific">Crossiella equi</name>
    <dbReference type="NCBI Taxonomy" id="130796"/>
    <lineage>
        <taxon>Bacteria</taxon>
        <taxon>Bacillati</taxon>
        <taxon>Actinomycetota</taxon>
        <taxon>Actinomycetes</taxon>
        <taxon>Pseudonocardiales</taxon>
        <taxon>Pseudonocardiaceae</taxon>
        <taxon>Crossiella</taxon>
    </lineage>
</organism>
<dbReference type="Proteomes" id="UP001519363">
    <property type="component" value="Unassembled WGS sequence"/>
</dbReference>
<evidence type="ECO:0000313" key="4">
    <source>
        <dbReference type="Proteomes" id="UP001519363"/>
    </source>
</evidence>
<evidence type="ECO:0000259" key="2">
    <source>
        <dbReference type="Pfam" id="PF13454"/>
    </source>
</evidence>
<comment type="caution">
    <text evidence="3">The sequence shown here is derived from an EMBL/GenBank/DDBJ whole genome shotgun (WGS) entry which is preliminary data.</text>
</comment>
<evidence type="ECO:0000256" key="1">
    <source>
        <dbReference type="ARBA" id="ARBA00023002"/>
    </source>
</evidence>
<feature type="domain" description="FAD-dependent urate hydroxylase HpyO/Asp monooxygenase CreE-like FAD/NAD(P)-binding" evidence="2">
    <location>
        <begin position="7"/>
        <end position="144"/>
    </location>
</feature>
<dbReference type="InterPro" id="IPR052189">
    <property type="entry name" value="L-asp_N-monooxygenase_NS-form"/>
</dbReference>
<sequence>MRIVAAGAGASGALAAIHLAHTGARRVTLVGTRPVGRGIAYGTDDPAHLVNTPIGRVSAFPEDPEHLLRWVRRTRPAQAGEFPPRAEFGRYLAQTLAEAPGEIGEVHGQVLAVRPGGEADTRFRVHLADGRALPADAVALAMGNSVQTATPGCLAGLAGDSRYTADPWRLGAVPPGSRVLLVGTGLTMADVAGSLAADPSVRLHAVSRRGGLVATVAGEQLVVDHVVNCAGYGRDLRASDDPLLRQLFSEGLARPNEFGTGLAADEHNKRAVHGRRPFTARYDGTDRWLRRINITADLRRSAGRQFGGHGRAVP</sequence>
<protein>
    <submittedName>
        <fullName evidence="3">NAD(P)/FAD-binding protein YdhS</fullName>
    </submittedName>
</protein>
<dbReference type="EMBL" id="JAGIOO010000001">
    <property type="protein sequence ID" value="MBP2478023.1"/>
    <property type="molecule type" value="Genomic_DNA"/>
</dbReference>